<evidence type="ECO:0000259" key="1">
    <source>
        <dbReference type="PROSITE" id="PS50006"/>
    </source>
</evidence>
<gene>
    <name evidence="2" type="ORF">SIID45300_00198</name>
</gene>
<dbReference type="EC" id="3.6.3.-" evidence="2"/>
<accession>A0ABQ0C4T4</accession>
<evidence type="ECO:0000313" key="2">
    <source>
        <dbReference type="EMBL" id="GAB0055899.1"/>
    </source>
</evidence>
<organism evidence="2 3">
    <name type="scientific">Candidatus Magnetaquiglobus chichijimensis</name>
    <dbReference type="NCBI Taxonomy" id="3141448"/>
    <lineage>
        <taxon>Bacteria</taxon>
        <taxon>Pseudomonadati</taxon>
        <taxon>Pseudomonadota</taxon>
        <taxon>Magnetococcia</taxon>
        <taxon>Magnetococcales</taxon>
        <taxon>Candidatus Magnetaquicoccaceae</taxon>
        <taxon>Candidatus Magnetaquiglobus</taxon>
    </lineage>
</organism>
<dbReference type="InterPro" id="IPR008984">
    <property type="entry name" value="SMAD_FHA_dom_sf"/>
</dbReference>
<keyword evidence="3" id="KW-1185">Reference proteome</keyword>
<name>A0ABQ0C4T4_9PROT</name>
<keyword evidence="2" id="KW-0067">ATP-binding</keyword>
<dbReference type="PROSITE" id="PS50006">
    <property type="entry name" value="FHA_DOMAIN"/>
    <property type="match status" value="1"/>
</dbReference>
<dbReference type="Proteomes" id="UP001628193">
    <property type="component" value="Unassembled WGS sequence"/>
</dbReference>
<dbReference type="SMART" id="SM00240">
    <property type="entry name" value="FHA"/>
    <property type="match status" value="1"/>
</dbReference>
<dbReference type="PANTHER" id="PTHR23308">
    <property type="entry name" value="NUCLEAR INHIBITOR OF PROTEIN PHOSPHATASE-1"/>
    <property type="match status" value="1"/>
</dbReference>
<sequence length="112" mass="12968">MSTTLRARLILYRDGELVEEFPVGKEPIRVGRAKDNDIRVPNAAVSRHHMRISRANSEKYYLRDLASKNGTYLNDERIQEERLKNGDRIDMGRFSLVFTLTPKAGHTTKTRH</sequence>
<protein>
    <submittedName>
        <fullName evidence="2">ABC transporter ATP-binding/permease protein</fullName>
        <ecNumber evidence="2">3.6.3.-</ecNumber>
    </submittedName>
</protein>
<reference evidence="2 3" key="1">
    <citation type="submission" date="2024-05" db="EMBL/GenBank/DDBJ databases">
        <authorList>
            <consortium name="Candidatus Magnetaquicoccaceae bacterium FCR-1 genome sequencing consortium"/>
            <person name="Shimoshige H."/>
            <person name="Shimamura S."/>
            <person name="Taoka A."/>
            <person name="Kobayashi H."/>
            <person name="Maekawa T."/>
        </authorList>
    </citation>
    <scope>NUCLEOTIDE SEQUENCE [LARGE SCALE GENOMIC DNA]</scope>
    <source>
        <strain evidence="2 3">FCR-1</strain>
    </source>
</reference>
<evidence type="ECO:0000313" key="3">
    <source>
        <dbReference type="Proteomes" id="UP001628193"/>
    </source>
</evidence>
<feature type="domain" description="FHA" evidence="1">
    <location>
        <begin position="28"/>
        <end position="78"/>
    </location>
</feature>
<dbReference type="EMBL" id="BAAFGK010000001">
    <property type="protein sequence ID" value="GAB0055899.1"/>
    <property type="molecule type" value="Genomic_DNA"/>
</dbReference>
<dbReference type="Pfam" id="PF00498">
    <property type="entry name" value="FHA"/>
    <property type="match status" value="1"/>
</dbReference>
<dbReference type="CDD" id="cd00060">
    <property type="entry name" value="FHA"/>
    <property type="match status" value="1"/>
</dbReference>
<dbReference type="InterPro" id="IPR000253">
    <property type="entry name" value="FHA_dom"/>
</dbReference>
<keyword evidence="2" id="KW-0547">Nucleotide-binding</keyword>
<dbReference type="SUPFAM" id="SSF49879">
    <property type="entry name" value="SMAD/FHA domain"/>
    <property type="match status" value="1"/>
</dbReference>
<dbReference type="Gene3D" id="2.60.200.20">
    <property type="match status" value="1"/>
</dbReference>
<dbReference type="RefSeq" id="WP_420903612.1">
    <property type="nucleotide sequence ID" value="NZ_BAAFGK010000001.1"/>
</dbReference>
<proteinExistence type="predicted"/>
<dbReference type="GO" id="GO:0016787">
    <property type="term" value="F:hydrolase activity"/>
    <property type="evidence" value="ECO:0007669"/>
    <property type="project" value="UniProtKB-KW"/>
</dbReference>
<keyword evidence="2" id="KW-0378">Hydrolase</keyword>
<dbReference type="InterPro" id="IPR050923">
    <property type="entry name" value="Cell_Proc_Reg/RNA_Proc"/>
</dbReference>
<reference evidence="2 3" key="2">
    <citation type="submission" date="2024-09" db="EMBL/GenBank/DDBJ databases">
        <title>Draft genome sequence of Candidatus Magnetaquicoccaceae bacterium FCR-1.</title>
        <authorList>
            <person name="Shimoshige H."/>
            <person name="Shimamura S."/>
            <person name="Taoka A."/>
            <person name="Kobayashi H."/>
            <person name="Maekawa T."/>
        </authorList>
    </citation>
    <scope>NUCLEOTIDE SEQUENCE [LARGE SCALE GENOMIC DNA]</scope>
    <source>
        <strain evidence="2 3">FCR-1</strain>
    </source>
</reference>
<dbReference type="GO" id="GO:0005524">
    <property type="term" value="F:ATP binding"/>
    <property type="evidence" value="ECO:0007669"/>
    <property type="project" value="UniProtKB-KW"/>
</dbReference>
<comment type="caution">
    <text evidence="2">The sequence shown here is derived from an EMBL/GenBank/DDBJ whole genome shotgun (WGS) entry which is preliminary data.</text>
</comment>